<protein>
    <submittedName>
        <fullName evidence="2">Uncharacterized protein</fullName>
    </submittedName>
</protein>
<accession>A0A8R1Y284</accession>
<name>A0A8R1Y284_ONCVO</name>
<proteinExistence type="predicted"/>
<dbReference type="EMBL" id="CMVM020000148">
    <property type="status" value="NOT_ANNOTATED_CDS"/>
    <property type="molecule type" value="Genomic_DNA"/>
</dbReference>
<sequence>MISLKFCDQSLIKKMKRKRQAVKMQHDISISNDKRRIPFRPQHDRTRKTNYKNVTANKFKN</sequence>
<reference evidence="3" key="1">
    <citation type="submission" date="2013-10" db="EMBL/GenBank/DDBJ databases">
        <title>Genome sequencing of Onchocerca volvulus.</title>
        <authorList>
            <person name="Cotton J."/>
            <person name="Tsai J."/>
            <person name="Stanley E."/>
            <person name="Tracey A."/>
            <person name="Holroyd N."/>
            <person name="Lustigman S."/>
            <person name="Berriman M."/>
        </authorList>
    </citation>
    <scope>NUCLEOTIDE SEQUENCE</scope>
</reference>
<keyword evidence="3" id="KW-1185">Reference proteome</keyword>
<evidence type="ECO:0000313" key="3">
    <source>
        <dbReference type="Proteomes" id="UP000024404"/>
    </source>
</evidence>
<evidence type="ECO:0000313" key="2">
    <source>
        <dbReference type="EnsemblMetazoa" id="OVOC5070.1"/>
    </source>
</evidence>
<feature type="compositionally biased region" description="Polar residues" evidence="1">
    <location>
        <begin position="51"/>
        <end position="61"/>
    </location>
</feature>
<evidence type="ECO:0000256" key="1">
    <source>
        <dbReference type="SAM" id="MobiDB-lite"/>
    </source>
</evidence>
<dbReference type="AlphaFoldDB" id="A0A8R1Y284"/>
<organism evidence="2 3">
    <name type="scientific">Onchocerca volvulus</name>
    <dbReference type="NCBI Taxonomy" id="6282"/>
    <lineage>
        <taxon>Eukaryota</taxon>
        <taxon>Metazoa</taxon>
        <taxon>Ecdysozoa</taxon>
        <taxon>Nematoda</taxon>
        <taxon>Chromadorea</taxon>
        <taxon>Rhabditida</taxon>
        <taxon>Spirurina</taxon>
        <taxon>Spiruromorpha</taxon>
        <taxon>Filarioidea</taxon>
        <taxon>Onchocercidae</taxon>
        <taxon>Onchocerca</taxon>
    </lineage>
</organism>
<feature type="compositionally biased region" description="Basic and acidic residues" evidence="1">
    <location>
        <begin position="32"/>
        <end position="44"/>
    </location>
</feature>
<dbReference type="Proteomes" id="UP000024404">
    <property type="component" value="Unassembled WGS sequence"/>
</dbReference>
<feature type="region of interest" description="Disordered" evidence="1">
    <location>
        <begin position="17"/>
        <end position="61"/>
    </location>
</feature>
<dbReference type="EnsemblMetazoa" id="OVOC5070.1">
    <property type="protein sequence ID" value="OVOC5070.1"/>
    <property type="gene ID" value="WBGene00241879"/>
</dbReference>
<reference evidence="2" key="2">
    <citation type="submission" date="2022-06" db="UniProtKB">
        <authorList>
            <consortium name="EnsemblMetazoa"/>
        </authorList>
    </citation>
    <scope>IDENTIFICATION</scope>
</reference>